<keyword evidence="2" id="KW-1185">Reference proteome</keyword>
<proteinExistence type="predicted"/>
<dbReference type="VEuPathDB" id="FungiDB:jhhlp_008301"/>
<reference evidence="1 2" key="1">
    <citation type="journal article" date="2017" name="G3 (Bethesda)">
        <title>First Draft Genome Sequence of the Pathogenic Fungus Lomentospora prolificans (Formerly Scedosporium prolificans).</title>
        <authorList>
            <person name="Luo R."/>
            <person name="Zimin A."/>
            <person name="Workman R."/>
            <person name="Fan Y."/>
            <person name="Pertea G."/>
            <person name="Grossman N."/>
            <person name="Wear M.P."/>
            <person name="Jia B."/>
            <person name="Miller H."/>
            <person name="Casadevall A."/>
            <person name="Timp W."/>
            <person name="Zhang S.X."/>
            <person name="Salzberg S.L."/>
        </authorList>
    </citation>
    <scope>NUCLEOTIDE SEQUENCE [LARGE SCALE GENOMIC DNA]</scope>
    <source>
        <strain evidence="1 2">JHH-5317</strain>
    </source>
</reference>
<evidence type="ECO:0000313" key="2">
    <source>
        <dbReference type="Proteomes" id="UP000233524"/>
    </source>
</evidence>
<evidence type="ECO:0008006" key="3">
    <source>
        <dbReference type="Google" id="ProtNLM"/>
    </source>
</evidence>
<dbReference type="InParanoid" id="A0A2N3MXP0"/>
<dbReference type="AlphaFoldDB" id="A0A2N3MXP0"/>
<name>A0A2N3MXP0_9PEZI</name>
<gene>
    <name evidence="1" type="ORF">jhhlp_008301</name>
</gene>
<protein>
    <recommendedName>
        <fullName evidence="3">Carbohydrate-binding module family 19 domain-containing protein</fullName>
    </recommendedName>
</protein>
<accession>A0A2N3MXP0</accession>
<comment type="caution">
    <text evidence="1">The sequence shown here is derived from an EMBL/GenBank/DDBJ whole genome shotgun (WGS) entry which is preliminary data.</text>
</comment>
<dbReference type="EMBL" id="NLAX01001623">
    <property type="protein sequence ID" value="PKS04935.1"/>
    <property type="molecule type" value="Genomic_DNA"/>
</dbReference>
<evidence type="ECO:0000313" key="1">
    <source>
        <dbReference type="EMBL" id="PKS04935.1"/>
    </source>
</evidence>
<dbReference type="Proteomes" id="UP000233524">
    <property type="component" value="Unassembled WGS sequence"/>
</dbReference>
<organism evidence="1 2">
    <name type="scientific">Lomentospora prolificans</name>
    <dbReference type="NCBI Taxonomy" id="41688"/>
    <lineage>
        <taxon>Eukaryota</taxon>
        <taxon>Fungi</taxon>
        <taxon>Dikarya</taxon>
        <taxon>Ascomycota</taxon>
        <taxon>Pezizomycotina</taxon>
        <taxon>Sordariomycetes</taxon>
        <taxon>Hypocreomycetidae</taxon>
        <taxon>Microascales</taxon>
        <taxon>Microascaceae</taxon>
        <taxon>Lomentospora</taxon>
    </lineage>
</organism>
<dbReference type="OrthoDB" id="4611802at2759"/>
<sequence length="132" mass="14247">MKAILALILPVALASSPAKRAVCTPGTYVCDNSPVAGWGWAVCNTEGNWVRGGDCAADEYCSMNPLNNSPYCLPYPDEPEECSPDLFQCVEDDAGWFINVCEGGKWTEKVRCDAGKVCRYGAVNGYPQCVNP</sequence>